<gene>
    <name evidence="3" type="ORF">ACFFTU_17770</name>
</gene>
<protein>
    <submittedName>
        <fullName evidence="3">DUF3152 domain-containing protein</fullName>
    </submittedName>
</protein>
<name>A0ABV5PF10_STRCM</name>
<dbReference type="RefSeq" id="WP_345228555.1">
    <property type="nucleotide sequence ID" value="NZ_BAAAXE010000015.1"/>
</dbReference>
<feature type="compositionally biased region" description="Basic and acidic residues" evidence="1">
    <location>
        <begin position="142"/>
        <end position="151"/>
    </location>
</feature>
<evidence type="ECO:0000313" key="4">
    <source>
        <dbReference type="Proteomes" id="UP001589718"/>
    </source>
</evidence>
<keyword evidence="4" id="KW-1185">Reference proteome</keyword>
<reference evidence="3 4" key="1">
    <citation type="submission" date="2024-09" db="EMBL/GenBank/DDBJ databases">
        <authorList>
            <person name="Sun Q."/>
            <person name="Mori K."/>
        </authorList>
    </citation>
    <scope>NUCLEOTIDE SEQUENCE [LARGE SCALE GENOMIC DNA]</scope>
    <source>
        <strain evidence="3 4">JCM 4362</strain>
    </source>
</reference>
<sequence>MPRVQDTGAGPRFQPRHLAGGPQNPVRAQAQVRGGHPEQREPGGGWGDTGAGRHGITDTGSGRRAVTDTGSNRRAVTDTGAGRYGDWVGAARDTAAFVPQQPSGPRQRPRQPEARTQQPSTGVGLGARVPVQRGPGRPGQRQRPDGPRPDFVEAFEQPQPQPQPHGAGAGAGAGPRDPYDTVTDRDDAGARRPDADGPEGTAPRSARWPARTVIGVSAAAVTAALAVMVTGPQSPSGRTDGATGPGVAGRDLAGGSSRDQDRTSPQGSEPGKAPAAPLTYEQRMAQKLPMDADAKGPNAFDVVPGEDPAPGKGTKKTYRVEVEKDLGLDGKFFAEAVQRTLNDKRSWAGKGDMTFERVSEGRADFVVTLASPVTTSIWCLKSDLETLSGNVSCDSARTERVMINAFRWAGGSPTFGDSLLLPYRQMLINHEVGHRLGRNHEYCAKDGALAPVMMQQTKTLKTGDKVCRPNPWVHPEN</sequence>
<feature type="region of interest" description="Disordered" evidence="1">
    <location>
        <begin position="1"/>
        <end position="208"/>
    </location>
</feature>
<feature type="compositionally biased region" description="Basic and acidic residues" evidence="1">
    <location>
        <begin position="177"/>
        <end position="195"/>
    </location>
</feature>
<feature type="region of interest" description="Disordered" evidence="1">
    <location>
        <begin position="231"/>
        <end position="277"/>
    </location>
</feature>
<feature type="domain" description="DUF3152" evidence="2">
    <location>
        <begin position="294"/>
        <end position="474"/>
    </location>
</feature>
<proteinExistence type="predicted"/>
<dbReference type="Pfam" id="PF11350">
    <property type="entry name" value="DUF3152"/>
    <property type="match status" value="1"/>
</dbReference>
<dbReference type="Proteomes" id="UP001589718">
    <property type="component" value="Unassembled WGS sequence"/>
</dbReference>
<dbReference type="InterPro" id="IPR022603">
    <property type="entry name" value="DUF3152"/>
</dbReference>
<dbReference type="SUPFAM" id="SSF55486">
    <property type="entry name" value="Metalloproteases ('zincins'), catalytic domain"/>
    <property type="match status" value="1"/>
</dbReference>
<evidence type="ECO:0000313" key="3">
    <source>
        <dbReference type="EMBL" id="MFB9521794.1"/>
    </source>
</evidence>
<feature type="compositionally biased region" description="Low complexity" evidence="1">
    <location>
        <begin position="128"/>
        <end position="141"/>
    </location>
</feature>
<feature type="compositionally biased region" description="Gly residues" evidence="1">
    <location>
        <begin position="42"/>
        <end position="53"/>
    </location>
</feature>
<accession>A0ABV5PF10</accession>
<comment type="caution">
    <text evidence="3">The sequence shown here is derived from an EMBL/GenBank/DDBJ whole genome shotgun (WGS) entry which is preliminary data.</text>
</comment>
<dbReference type="EMBL" id="JBHMCR010000009">
    <property type="protein sequence ID" value="MFB9521794.1"/>
    <property type="molecule type" value="Genomic_DNA"/>
</dbReference>
<evidence type="ECO:0000256" key="1">
    <source>
        <dbReference type="SAM" id="MobiDB-lite"/>
    </source>
</evidence>
<organism evidence="3 4">
    <name type="scientific">Streptomyces cremeus</name>
    <dbReference type="NCBI Taxonomy" id="66881"/>
    <lineage>
        <taxon>Bacteria</taxon>
        <taxon>Bacillati</taxon>
        <taxon>Actinomycetota</taxon>
        <taxon>Actinomycetes</taxon>
        <taxon>Kitasatosporales</taxon>
        <taxon>Streptomycetaceae</taxon>
        <taxon>Streptomyces</taxon>
    </lineage>
</organism>
<evidence type="ECO:0000259" key="2">
    <source>
        <dbReference type="Pfam" id="PF11350"/>
    </source>
</evidence>